<dbReference type="SFLD" id="SFLDS00029">
    <property type="entry name" value="Radical_SAM"/>
    <property type="match status" value="1"/>
</dbReference>
<dbReference type="PANTHER" id="PTHR43409:SF4">
    <property type="entry name" value="RADICAL SAM SUPERFAMILY PROTEIN"/>
    <property type="match status" value="1"/>
</dbReference>
<dbReference type="SFLD" id="SFLDG01095">
    <property type="entry name" value="Uncharacterised_Radical_SAM_Su"/>
    <property type="match status" value="1"/>
</dbReference>
<dbReference type="CDD" id="cd01335">
    <property type="entry name" value="Radical_SAM"/>
    <property type="match status" value="1"/>
</dbReference>
<evidence type="ECO:0000256" key="5">
    <source>
        <dbReference type="ARBA" id="ARBA00023014"/>
    </source>
</evidence>
<evidence type="ECO:0000313" key="7">
    <source>
        <dbReference type="EMBL" id="QOS67360.1"/>
    </source>
</evidence>
<evidence type="ECO:0000313" key="8">
    <source>
        <dbReference type="Proteomes" id="UP000478463"/>
    </source>
</evidence>
<dbReference type="InterPro" id="IPR051198">
    <property type="entry name" value="BchE-like"/>
</dbReference>
<reference evidence="7 8" key="1">
    <citation type="submission" date="2020-10" db="EMBL/GenBank/DDBJ databases">
        <title>Eggerthella sp. nov., isolated from human feces.</title>
        <authorList>
            <person name="Yajun G."/>
        </authorList>
    </citation>
    <scope>NUCLEOTIDE SEQUENCE [LARGE SCALE GENOMIC DNA]</scope>
    <source>
        <strain evidence="7 8">HF-1101</strain>
    </source>
</reference>
<dbReference type="SMART" id="SM00729">
    <property type="entry name" value="Elp3"/>
    <property type="match status" value="1"/>
</dbReference>
<dbReference type="InterPro" id="IPR058240">
    <property type="entry name" value="rSAM_sf"/>
</dbReference>
<evidence type="ECO:0000256" key="2">
    <source>
        <dbReference type="ARBA" id="ARBA00022691"/>
    </source>
</evidence>
<feature type="domain" description="Radical SAM core" evidence="6">
    <location>
        <begin position="11"/>
        <end position="241"/>
    </location>
</feature>
<dbReference type="InterPro" id="IPR023404">
    <property type="entry name" value="rSAM_horseshoe"/>
</dbReference>
<dbReference type="InterPro" id="IPR007197">
    <property type="entry name" value="rSAM"/>
</dbReference>
<dbReference type="RefSeq" id="WP_160942703.1">
    <property type="nucleotide sequence ID" value="NZ_CP063310.1"/>
</dbReference>
<dbReference type="AlphaFoldDB" id="A0A6L7ITL7"/>
<dbReference type="PANTHER" id="PTHR43409">
    <property type="entry name" value="ANAEROBIC MAGNESIUM-PROTOPORPHYRIN IX MONOMETHYL ESTER CYCLASE-RELATED"/>
    <property type="match status" value="1"/>
</dbReference>
<dbReference type="GO" id="GO:0046872">
    <property type="term" value="F:metal ion binding"/>
    <property type="evidence" value="ECO:0007669"/>
    <property type="project" value="UniProtKB-KW"/>
</dbReference>
<organism evidence="7 8">
    <name type="scientific">Eggerthella guodeyinii</name>
    <dbReference type="NCBI Taxonomy" id="2690837"/>
    <lineage>
        <taxon>Bacteria</taxon>
        <taxon>Bacillati</taxon>
        <taxon>Actinomycetota</taxon>
        <taxon>Coriobacteriia</taxon>
        <taxon>Eggerthellales</taxon>
        <taxon>Eggerthellaceae</taxon>
        <taxon>Eggerthella</taxon>
    </lineage>
</organism>
<dbReference type="SFLD" id="SFLDG01082">
    <property type="entry name" value="B12-binding_domain_containing"/>
    <property type="match status" value="1"/>
</dbReference>
<dbReference type="Pfam" id="PF04055">
    <property type="entry name" value="Radical_SAM"/>
    <property type="match status" value="1"/>
</dbReference>
<keyword evidence="4" id="KW-0408">Iron</keyword>
<dbReference type="EMBL" id="CP063310">
    <property type="protein sequence ID" value="QOS67360.1"/>
    <property type="molecule type" value="Genomic_DNA"/>
</dbReference>
<evidence type="ECO:0000256" key="3">
    <source>
        <dbReference type="ARBA" id="ARBA00022723"/>
    </source>
</evidence>
<dbReference type="SUPFAM" id="SSF102114">
    <property type="entry name" value="Radical SAM enzymes"/>
    <property type="match status" value="1"/>
</dbReference>
<protein>
    <submittedName>
        <fullName evidence="7">Radical SAM protein</fullName>
    </submittedName>
</protein>
<dbReference type="PROSITE" id="PS51918">
    <property type="entry name" value="RADICAL_SAM"/>
    <property type="match status" value="1"/>
</dbReference>
<keyword evidence="3" id="KW-0479">Metal-binding</keyword>
<dbReference type="GO" id="GO:0003824">
    <property type="term" value="F:catalytic activity"/>
    <property type="evidence" value="ECO:0007669"/>
    <property type="project" value="InterPro"/>
</dbReference>
<gene>
    <name evidence="7" type="ORF">GS424_012645</name>
</gene>
<evidence type="ECO:0000256" key="4">
    <source>
        <dbReference type="ARBA" id="ARBA00023004"/>
    </source>
</evidence>
<keyword evidence="2" id="KW-0949">S-adenosyl-L-methionine</keyword>
<dbReference type="Proteomes" id="UP000478463">
    <property type="component" value="Chromosome"/>
</dbReference>
<accession>A0A6L7ITL7</accession>
<dbReference type="Gene3D" id="3.80.30.20">
    <property type="entry name" value="tm_1862 like domain"/>
    <property type="match status" value="1"/>
</dbReference>
<keyword evidence="5" id="KW-0411">Iron-sulfur</keyword>
<dbReference type="KEGG" id="egd:GS424_012645"/>
<comment type="cofactor">
    <cofactor evidence="1">
        <name>[4Fe-4S] cluster</name>
        <dbReference type="ChEBI" id="CHEBI:49883"/>
    </cofactor>
</comment>
<name>A0A6L7ITL7_9ACTN</name>
<evidence type="ECO:0000259" key="6">
    <source>
        <dbReference type="PROSITE" id="PS51918"/>
    </source>
</evidence>
<dbReference type="GO" id="GO:0051536">
    <property type="term" value="F:iron-sulfur cluster binding"/>
    <property type="evidence" value="ECO:0007669"/>
    <property type="project" value="UniProtKB-KW"/>
</dbReference>
<dbReference type="InterPro" id="IPR006638">
    <property type="entry name" value="Elp3/MiaA/NifB-like_rSAM"/>
</dbReference>
<evidence type="ECO:0000256" key="1">
    <source>
        <dbReference type="ARBA" id="ARBA00001966"/>
    </source>
</evidence>
<sequence length="287" mass="32172">MEFSGRTWRPPYERYTPIVEATAGCAWGRCTFCTLFCEERFSVGRLDRFERDLDEVKRFVPHARRLWLTGGSPFQMSFRQLEERAMAVWDRLIKCQSIAMFASVRDIARKSDEELRRLRALHVNGLTLGMESANDEVLELAGKGYGRADVLAQCRRLDAAGIEYNLIYLTGLAGRGRGRHNARTTAEVLNRLNPRILEISSLELMPGSELARRTAAGEFAPASAAERIDELRVLVEELQLRVHLEASSQTNPLPLVGMLPYDKPLLLAALEEGAARARATPAWSPAG</sequence>
<proteinExistence type="predicted"/>